<comment type="caution">
    <text evidence="3">The sequence shown here is derived from an EMBL/GenBank/DDBJ whole genome shotgun (WGS) entry which is preliminary data.</text>
</comment>
<dbReference type="AlphaFoldDB" id="A0A919RHB1"/>
<dbReference type="Gene3D" id="3.30.530.20">
    <property type="match status" value="1"/>
</dbReference>
<reference evidence="3" key="1">
    <citation type="submission" date="2021-01" db="EMBL/GenBank/DDBJ databases">
        <title>Whole genome shotgun sequence of Sinosporangium siamense NBRC 109515.</title>
        <authorList>
            <person name="Komaki H."/>
            <person name="Tamura T."/>
        </authorList>
    </citation>
    <scope>NUCLEOTIDE SEQUENCE</scope>
    <source>
        <strain evidence="3">NBRC 109515</strain>
    </source>
</reference>
<dbReference type="Pfam" id="PF08327">
    <property type="entry name" value="AHSA1"/>
    <property type="match status" value="1"/>
</dbReference>
<protein>
    <recommendedName>
        <fullName evidence="2">Activator of Hsp90 ATPase homologue 1/2-like C-terminal domain-containing protein</fullName>
    </recommendedName>
</protein>
<organism evidence="3 4">
    <name type="scientific">Sinosporangium siamense</name>
    <dbReference type="NCBI Taxonomy" id="1367973"/>
    <lineage>
        <taxon>Bacteria</taxon>
        <taxon>Bacillati</taxon>
        <taxon>Actinomycetota</taxon>
        <taxon>Actinomycetes</taxon>
        <taxon>Streptosporangiales</taxon>
        <taxon>Streptosporangiaceae</taxon>
        <taxon>Sinosporangium</taxon>
    </lineage>
</organism>
<evidence type="ECO:0000313" key="3">
    <source>
        <dbReference type="EMBL" id="GII93342.1"/>
    </source>
</evidence>
<accession>A0A919RHB1</accession>
<evidence type="ECO:0000256" key="1">
    <source>
        <dbReference type="ARBA" id="ARBA00006817"/>
    </source>
</evidence>
<dbReference type="EMBL" id="BOOW01000022">
    <property type="protein sequence ID" value="GII93342.1"/>
    <property type="molecule type" value="Genomic_DNA"/>
</dbReference>
<dbReference type="SUPFAM" id="SSF55961">
    <property type="entry name" value="Bet v1-like"/>
    <property type="match status" value="1"/>
</dbReference>
<name>A0A919RHB1_9ACTN</name>
<comment type="similarity">
    <text evidence="1">Belongs to the AHA1 family.</text>
</comment>
<proteinExistence type="inferred from homology"/>
<dbReference type="Proteomes" id="UP000606172">
    <property type="component" value="Unassembled WGS sequence"/>
</dbReference>
<evidence type="ECO:0000313" key="4">
    <source>
        <dbReference type="Proteomes" id="UP000606172"/>
    </source>
</evidence>
<dbReference type="RefSeq" id="WP_204026748.1">
    <property type="nucleotide sequence ID" value="NZ_BOOW01000022.1"/>
</dbReference>
<keyword evidence="4" id="KW-1185">Reference proteome</keyword>
<gene>
    <name evidence="3" type="ORF">Ssi02_35730</name>
</gene>
<feature type="domain" description="Activator of Hsp90 ATPase homologue 1/2-like C-terminal" evidence="2">
    <location>
        <begin position="15"/>
        <end position="139"/>
    </location>
</feature>
<sequence length="143" mass="16280">MPIPDRIERTLTLAHPQKKVWDALTTEEGLNGWFGDRVEAYDLRPGGQIDMRWGDELSTLWIKLVEPPHRFAFTWAITGLPADDPRRTYIEFTLEPDGDNTKLNVVESGFAQLPDEMLSAFTGNTEGWQKELSDLVIYLDASD</sequence>
<dbReference type="InterPro" id="IPR013538">
    <property type="entry name" value="ASHA1/2-like_C"/>
</dbReference>
<evidence type="ECO:0000259" key="2">
    <source>
        <dbReference type="Pfam" id="PF08327"/>
    </source>
</evidence>
<dbReference type="InterPro" id="IPR023393">
    <property type="entry name" value="START-like_dom_sf"/>
</dbReference>